<evidence type="ECO:0000313" key="2">
    <source>
        <dbReference type="Proteomes" id="UP000001592"/>
    </source>
</evidence>
<sequence>MRVITNPVSPHTCLGHASDKCKVRYGLSHREQKP</sequence>
<dbReference type="KEGG" id="btr:BT_2540"/>
<dbReference type="Proteomes" id="UP000001592">
    <property type="component" value="Chromosome"/>
</dbReference>
<evidence type="ECO:0000313" key="1">
    <source>
        <dbReference type="EMBL" id="CAK02504.1"/>
    </source>
</evidence>
<keyword evidence="2" id="KW-1185">Reference proteome</keyword>
<reference evidence="1 2" key="1">
    <citation type="journal article" date="2007" name="Nat. Genet.">
        <title>Genomic analysis of Bartonella identifies type IV secretion systems as host adaptability factors.</title>
        <authorList>
            <person name="Saenz H.L."/>
            <person name="Engel P."/>
            <person name="Stoeckli M.C."/>
            <person name="Lanz C."/>
            <person name="Raddatz G."/>
            <person name="Vayssier-Taussat M."/>
            <person name="Birtles R."/>
            <person name="Schuster S.C."/>
            <person name="Dehio C."/>
        </authorList>
    </citation>
    <scope>NUCLEOTIDE SEQUENCE [LARGE SCALE GENOMIC DNA]</scope>
    <source>
        <strain evidence="2">DSM 28219 / CCUG 45778 / CIP 105476 / IBS 506</strain>
    </source>
</reference>
<organism evidence="1 2">
    <name type="scientific">Bartonella tribocorum (strain DSM 28219 / CCUG 45778 / CIP 105476 / IBS 506)</name>
    <dbReference type="NCBI Taxonomy" id="382640"/>
    <lineage>
        <taxon>Bacteria</taxon>
        <taxon>Pseudomonadati</taxon>
        <taxon>Pseudomonadota</taxon>
        <taxon>Alphaproteobacteria</taxon>
        <taxon>Hyphomicrobiales</taxon>
        <taxon>Bartonellaceae</taxon>
        <taxon>Bartonella</taxon>
    </lineage>
</organism>
<accession>A9IZ85</accession>
<dbReference type="AlphaFoldDB" id="A9IZ85"/>
<dbReference type="EMBL" id="AM260525">
    <property type="protein sequence ID" value="CAK02504.1"/>
    <property type="molecule type" value="Genomic_DNA"/>
</dbReference>
<name>A9IZ85_BART1</name>
<dbReference type="HOGENOM" id="CLU_3372285_0_0_5"/>
<proteinExistence type="predicted"/>
<protein>
    <submittedName>
        <fullName evidence="1">FhaB filamentous hemagglutinin protein (Fragment 2)</fullName>
    </submittedName>
</protein>
<gene>
    <name evidence="1" type="primary">fhaB (fragment 2)</name>
    <name evidence="1" type="ordered locus">BT_2540</name>
</gene>